<reference evidence="10 11" key="1">
    <citation type="submission" date="2018-08" db="EMBL/GenBank/DDBJ databases">
        <title>A genome reference for cultivated species of the human gut microbiota.</title>
        <authorList>
            <person name="Zou Y."/>
            <person name="Xue W."/>
            <person name="Luo G."/>
        </authorList>
    </citation>
    <scope>NUCLEOTIDE SEQUENCE [LARGE SCALE GENOMIC DNA]</scope>
    <source>
        <strain evidence="10 11">AF14-18</strain>
    </source>
</reference>
<evidence type="ECO:0000256" key="1">
    <source>
        <dbReference type="ARBA" id="ARBA00001255"/>
    </source>
</evidence>
<dbReference type="Pfam" id="PF16874">
    <property type="entry name" value="Glyco_hydro_36C"/>
    <property type="match status" value="1"/>
</dbReference>
<dbReference type="InterPro" id="IPR050985">
    <property type="entry name" value="Alpha-glycosidase_related"/>
</dbReference>
<dbReference type="PRINTS" id="PR00743">
    <property type="entry name" value="GLHYDRLASE36"/>
</dbReference>
<keyword evidence="3 5" id="KW-0378">Hydrolase</keyword>
<comment type="catalytic activity">
    <reaction evidence="1 5">
        <text>Hydrolysis of terminal, non-reducing alpha-D-galactose residues in alpha-D-galactosides, including galactose oligosaccharides, galactomannans and galactolipids.</text>
        <dbReference type="EC" id="3.2.1.22"/>
    </reaction>
</comment>
<dbReference type="FunFam" id="3.20.20.70:FF:000118">
    <property type="entry name" value="Alpha-galactosidase"/>
    <property type="match status" value="1"/>
</dbReference>
<feature type="active site" description="Nucleophile" evidence="6">
    <location>
        <position position="479"/>
    </location>
</feature>
<feature type="domain" description="Glycosyl hydrolase family 36 N-terminal" evidence="9">
    <location>
        <begin position="29"/>
        <end position="285"/>
    </location>
</feature>
<feature type="binding site" evidence="7">
    <location>
        <begin position="367"/>
        <end position="368"/>
    </location>
    <ligand>
        <name>substrate</name>
    </ligand>
</feature>
<dbReference type="InterPro" id="IPR013780">
    <property type="entry name" value="Glyco_hydro_b"/>
</dbReference>
<evidence type="ECO:0000256" key="4">
    <source>
        <dbReference type="ARBA" id="ARBA00023295"/>
    </source>
</evidence>
<dbReference type="InterPro" id="IPR000111">
    <property type="entry name" value="Glyco_hydro_27/36_CS"/>
</dbReference>
<dbReference type="Pfam" id="PF16875">
    <property type="entry name" value="Glyco_hydro_36N"/>
    <property type="match status" value="1"/>
</dbReference>
<dbReference type="PANTHER" id="PTHR43053:SF3">
    <property type="entry name" value="ALPHA-GALACTOSIDASE C-RELATED"/>
    <property type="match status" value="1"/>
</dbReference>
<dbReference type="Gene3D" id="2.60.40.1180">
    <property type="entry name" value="Golgi alpha-mannosidase II"/>
    <property type="match status" value="1"/>
</dbReference>
<dbReference type="RefSeq" id="WP_118019491.1">
    <property type="nucleotide sequence ID" value="NZ_CAUHGS010000016.1"/>
</dbReference>
<evidence type="ECO:0000313" key="10">
    <source>
        <dbReference type="EMBL" id="RGV72485.1"/>
    </source>
</evidence>
<dbReference type="GO" id="GO:0016052">
    <property type="term" value="P:carbohydrate catabolic process"/>
    <property type="evidence" value="ECO:0007669"/>
    <property type="project" value="InterPro"/>
</dbReference>
<evidence type="ECO:0000256" key="6">
    <source>
        <dbReference type="PIRSR" id="PIRSR005536-1"/>
    </source>
</evidence>
<proteinExistence type="inferred from homology"/>
<dbReference type="EMBL" id="QRZM01000014">
    <property type="protein sequence ID" value="RGV72485.1"/>
    <property type="molecule type" value="Genomic_DNA"/>
</dbReference>
<dbReference type="PIRSF" id="PIRSF005536">
    <property type="entry name" value="Agal"/>
    <property type="match status" value="1"/>
</dbReference>
<gene>
    <name evidence="10" type="ORF">DWW02_24535</name>
</gene>
<evidence type="ECO:0000259" key="9">
    <source>
        <dbReference type="Pfam" id="PF16875"/>
    </source>
</evidence>
<feature type="binding site" evidence="7">
    <location>
        <position position="444"/>
    </location>
    <ligand>
        <name>substrate</name>
    </ligand>
</feature>
<dbReference type="InterPro" id="IPR038417">
    <property type="entry name" value="Alpga-gal_N_sf"/>
</dbReference>
<comment type="caution">
    <text evidence="10">The sequence shown here is derived from an EMBL/GenBank/DDBJ whole genome shotgun (WGS) entry which is preliminary data.</text>
</comment>
<dbReference type="InterPro" id="IPR031704">
    <property type="entry name" value="Glyco_hydro_36_N"/>
</dbReference>
<dbReference type="Gene3D" id="2.70.98.60">
    <property type="entry name" value="alpha-galactosidase from lactobacil brevis"/>
    <property type="match status" value="1"/>
</dbReference>
<protein>
    <recommendedName>
        <fullName evidence="2 5">Alpha-galactosidase</fullName>
        <ecNumber evidence="2 5">3.2.1.22</ecNumber>
    </recommendedName>
</protein>
<dbReference type="Proteomes" id="UP000284543">
    <property type="component" value="Unassembled WGS sequence"/>
</dbReference>
<feature type="active site" description="Proton donor" evidence="6">
    <location>
        <position position="549"/>
    </location>
</feature>
<dbReference type="EC" id="3.2.1.22" evidence="2 5"/>
<dbReference type="PANTHER" id="PTHR43053">
    <property type="entry name" value="GLYCOSIDASE FAMILY 31"/>
    <property type="match status" value="1"/>
</dbReference>
<evidence type="ECO:0000256" key="2">
    <source>
        <dbReference type="ARBA" id="ARBA00012755"/>
    </source>
</evidence>
<evidence type="ECO:0000256" key="3">
    <source>
        <dbReference type="ARBA" id="ARBA00022801"/>
    </source>
</evidence>
<dbReference type="AlphaFoldDB" id="A0A412YXW9"/>
<organism evidence="10 11">
    <name type="scientific">Enterocloster bolteae</name>
    <dbReference type="NCBI Taxonomy" id="208479"/>
    <lineage>
        <taxon>Bacteria</taxon>
        <taxon>Bacillati</taxon>
        <taxon>Bacillota</taxon>
        <taxon>Clostridia</taxon>
        <taxon>Lachnospirales</taxon>
        <taxon>Lachnospiraceae</taxon>
        <taxon>Enterocloster</taxon>
    </lineage>
</organism>
<dbReference type="InterPro" id="IPR013785">
    <property type="entry name" value="Aldolase_TIM"/>
</dbReference>
<feature type="domain" description="Glycosyl hydrolase family 36 C-terminal" evidence="8">
    <location>
        <begin position="649"/>
        <end position="735"/>
    </location>
</feature>
<accession>A0A412YXW9</accession>
<feature type="binding site" evidence="7">
    <location>
        <begin position="477"/>
        <end position="481"/>
    </location>
    <ligand>
        <name>substrate</name>
    </ligand>
</feature>
<dbReference type="GO" id="GO:0004557">
    <property type="term" value="F:alpha-galactosidase activity"/>
    <property type="evidence" value="ECO:0007669"/>
    <property type="project" value="UniProtKB-UniRule"/>
</dbReference>
<dbReference type="Gene3D" id="3.20.20.70">
    <property type="entry name" value="Aldolase class I"/>
    <property type="match status" value="1"/>
</dbReference>
<feature type="binding site" evidence="7">
    <location>
        <position position="527"/>
    </location>
    <ligand>
        <name>substrate</name>
    </ligand>
</feature>
<feature type="binding site" evidence="7">
    <location>
        <position position="200"/>
    </location>
    <ligand>
        <name>substrate</name>
    </ligand>
</feature>
<evidence type="ECO:0000313" key="11">
    <source>
        <dbReference type="Proteomes" id="UP000284543"/>
    </source>
</evidence>
<dbReference type="InterPro" id="IPR031705">
    <property type="entry name" value="Glyco_hydro_36_C"/>
</dbReference>
<feature type="binding site" evidence="7">
    <location>
        <position position="549"/>
    </location>
    <ligand>
        <name>substrate</name>
    </ligand>
</feature>
<name>A0A412YXW9_9FIRM</name>
<dbReference type="InterPro" id="IPR002252">
    <property type="entry name" value="Glyco_hydro_36"/>
</dbReference>
<dbReference type="SUPFAM" id="SSF51445">
    <property type="entry name" value="(Trans)glycosidases"/>
    <property type="match status" value="1"/>
</dbReference>
<evidence type="ECO:0000259" key="8">
    <source>
        <dbReference type="Pfam" id="PF16874"/>
    </source>
</evidence>
<dbReference type="PROSITE" id="PS00512">
    <property type="entry name" value="ALPHA_GALACTOSIDASE"/>
    <property type="match status" value="1"/>
</dbReference>
<dbReference type="InterPro" id="IPR017853">
    <property type="entry name" value="GH"/>
</dbReference>
<sequence>MGIIYEEKSRQFHLYNDKISYIMTCLPNGQLGQLYYGKRLRHRESFGHLLEFAHRDMAPCVYEDDTTFSLEHIRQEYPAFGTGDMRYPAYGIRRENGSRVSCFVYKSHTIQGGKPELPGLPAVYVEQDEEAQTLELYLEDPVAGMELVLLYTIYENIPVLTRSARFICRGPEPVCLERAMSLSLDLPDPRYQMVDLTGAWCRERYVDCHGLHRGVQSIHSMRGHSSHQFNPFICLKRPDAGEDSGEVIGISLVYSGNFLAQAEVDTMDTVRVTMGIHPEGFDWPLCPGEEFQTPEAVMVYSGDGLNGMSQAFHQLYRTRLARGYWRDRERPILINNWEATYMDFDEEKILSIADKARELGIELFVLDDGWFGKRDDDTTSLGDWYPNLHKLPDGITGLAGKIRDMGMKFGLWFEPEMVSRDSCLYRAHPDWMLGSTDRPVCTGRHQYVLDFSKDQVVEYIGDRMEEILGDGGVSYVKWDMNRSISDLFSAGRDARYQGTVYHRQILGVYKLYERLTRDFPHVLFESCASGGARFDPGILYYAPQGWVSDDTDGVERVKIQYGTSLVYPVSSMGSHVSAIPNHQTQRNVPLASRAAAAFFGTFGYELDLNLLTEEEQYQVKEQIRFMKEHRKLIQQGRFYRLISPFEGNEAAWIVVSEDENRAIAAYFRFLQPVNTGFKRLVLKGLNPGTMYRVSGMDYTSYGDELMSAGLILSDGASGVRTSPVPQGDYLSRLFLVEAQP</sequence>
<evidence type="ECO:0000256" key="5">
    <source>
        <dbReference type="PIRNR" id="PIRNR005536"/>
    </source>
</evidence>
<evidence type="ECO:0000256" key="7">
    <source>
        <dbReference type="PIRSR" id="PIRSR005536-2"/>
    </source>
</evidence>
<keyword evidence="4 5" id="KW-0326">Glycosidase</keyword>
<dbReference type="CDD" id="cd14791">
    <property type="entry name" value="GH36"/>
    <property type="match status" value="1"/>
</dbReference>
<dbReference type="Pfam" id="PF02065">
    <property type="entry name" value="Melibiase"/>
    <property type="match status" value="1"/>
</dbReference>
<comment type="similarity">
    <text evidence="5">Belongs to the glycosyl hydrolase.</text>
</comment>